<dbReference type="RefSeq" id="WP_201957444.1">
    <property type="nucleotide sequence ID" value="NZ_JAERRJ010000019.1"/>
</dbReference>
<dbReference type="EMBL" id="JAERRJ010000019">
    <property type="protein sequence ID" value="MBL1079788.1"/>
    <property type="molecule type" value="Genomic_DNA"/>
</dbReference>
<evidence type="ECO:0000313" key="3">
    <source>
        <dbReference type="EMBL" id="MBL1079788.1"/>
    </source>
</evidence>
<protein>
    <submittedName>
        <fullName evidence="3">SPFH domain-containing protein</fullName>
    </submittedName>
</protein>
<accession>A0ABS1MGK2</accession>
<proteinExistence type="predicted"/>
<evidence type="ECO:0000313" key="4">
    <source>
        <dbReference type="Proteomes" id="UP000602198"/>
    </source>
</evidence>
<evidence type="ECO:0000259" key="2">
    <source>
        <dbReference type="Pfam" id="PF13421"/>
    </source>
</evidence>
<evidence type="ECO:0000259" key="1">
    <source>
        <dbReference type="Pfam" id="PF12773"/>
    </source>
</evidence>
<dbReference type="Proteomes" id="UP000602198">
    <property type="component" value="Unassembled WGS sequence"/>
</dbReference>
<sequence>MAWFAREFISVPDDRKDQVVFKWPDRAIRHLSRVVVDADETALFVRSGAVIATLGPGRHRIDAEALPGLGAVVDTLTGGNYYRAELYFVASREFTGIPFGGRLTDITDPVSHQVVSLRAYGEFALTVRDAARLIVSLVGTADLADARRIREWSAALLLKSLKVAVARGIAGGEWSVLGVSAQLPVIETAVVADANRMLFDYGLRIARLGDLDITLVPEDSHRLKQLAKDRTYIDLVGDFQRYAAGELALGAGAGMAAGSPGADARLATGLGFAALQQFSPAPPPWHETTPVPVQHDQVCGACGAHAAPHARFCAECGAGLGARVCAQCGAGVAARARFCAACGHPTNEDAPTG</sequence>
<dbReference type="Pfam" id="PF13421">
    <property type="entry name" value="Band_7_1"/>
    <property type="match status" value="1"/>
</dbReference>
<organism evidence="3 4">
    <name type="scientific">Nocardia acididurans</name>
    <dbReference type="NCBI Taxonomy" id="2802282"/>
    <lineage>
        <taxon>Bacteria</taxon>
        <taxon>Bacillati</taxon>
        <taxon>Actinomycetota</taxon>
        <taxon>Actinomycetes</taxon>
        <taxon>Mycobacteriales</taxon>
        <taxon>Nocardiaceae</taxon>
        <taxon>Nocardia</taxon>
    </lineage>
</organism>
<feature type="domain" description="SPFH" evidence="2">
    <location>
        <begin position="25"/>
        <end position="218"/>
    </location>
</feature>
<reference evidence="3 4" key="1">
    <citation type="submission" date="2021-01" db="EMBL/GenBank/DDBJ databases">
        <title>WGS of actinomycetes isolated from Thailand.</title>
        <authorList>
            <person name="Thawai C."/>
        </authorList>
    </citation>
    <scope>NUCLEOTIDE SEQUENCE [LARGE SCALE GENOMIC DNA]</scope>
    <source>
        <strain evidence="3 4">LPG 2</strain>
    </source>
</reference>
<dbReference type="InterPro" id="IPR025874">
    <property type="entry name" value="DZR"/>
</dbReference>
<dbReference type="CDD" id="cd03408">
    <property type="entry name" value="SPFH_like_u1"/>
    <property type="match status" value="1"/>
</dbReference>
<keyword evidence="4" id="KW-1185">Reference proteome</keyword>
<feature type="domain" description="DZANK-type" evidence="1">
    <location>
        <begin position="299"/>
        <end position="343"/>
    </location>
</feature>
<dbReference type="InterPro" id="IPR033880">
    <property type="entry name" value="SPFH_YdjI"/>
</dbReference>
<dbReference type="Pfam" id="PF12773">
    <property type="entry name" value="DZR"/>
    <property type="match status" value="1"/>
</dbReference>
<dbReference type="PANTHER" id="PTHR37826:SF2">
    <property type="entry name" value="ZINC-RIBBON DOMAIN-CONTAINING PROTEIN"/>
    <property type="match status" value="1"/>
</dbReference>
<name>A0ABS1MGK2_9NOCA</name>
<gene>
    <name evidence="3" type="ORF">JK358_35840</name>
</gene>
<dbReference type="PANTHER" id="PTHR37826">
    <property type="entry name" value="FLOTILLIN BAND_7_5 DOMAIN PROTEIN"/>
    <property type="match status" value="1"/>
</dbReference>
<comment type="caution">
    <text evidence="3">The sequence shown here is derived from an EMBL/GenBank/DDBJ whole genome shotgun (WGS) entry which is preliminary data.</text>
</comment>